<keyword evidence="5 6" id="KW-0560">Oxidoreductase</keyword>
<keyword evidence="6" id="KW-0503">Monooxygenase</keyword>
<dbReference type="GO" id="GO:0050661">
    <property type="term" value="F:NADP binding"/>
    <property type="evidence" value="ECO:0007669"/>
    <property type="project" value="InterPro"/>
</dbReference>
<dbReference type="InterPro" id="IPR036188">
    <property type="entry name" value="FAD/NAD-bd_sf"/>
</dbReference>
<dbReference type="InterPro" id="IPR050346">
    <property type="entry name" value="FMO-like"/>
</dbReference>
<dbReference type="SUPFAM" id="SSF51905">
    <property type="entry name" value="FAD/NAD(P)-binding domain"/>
    <property type="match status" value="2"/>
</dbReference>
<evidence type="ECO:0000256" key="4">
    <source>
        <dbReference type="ARBA" id="ARBA00022857"/>
    </source>
</evidence>
<comment type="similarity">
    <text evidence="1 6">Belongs to the FMO family.</text>
</comment>
<proteinExistence type="inferred from homology"/>
<evidence type="ECO:0000256" key="6">
    <source>
        <dbReference type="RuleBase" id="RU361177"/>
    </source>
</evidence>
<dbReference type="EC" id="1.-.-.-" evidence="6"/>
<sequence length="222" mass="25423">MQVHSHNYRVPCPFQGQVVVLIGSGASAFDISRDISKVAKEVHLSLRSPDVEIGKLESCDNIWQHSKVSCVYEDSKVVFVDGSIVIADIIFYCTGYNYHFPFLHTKEIVSIEDNCVGPLYKHVFPPSLAPSLSFVGIPNKVIIFRMLELQAKWVAQVLSGKLNLPSEKDMLMSVEELYKQIEEMGLPRHYTHNIGSYDEVSLSQISFFILFFHHIFYFFWQI</sequence>
<organism evidence="7 8">
    <name type="scientific">Stephania cephalantha</name>
    <dbReference type="NCBI Taxonomy" id="152367"/>
    <lineage>
        <taxon>Eukaryota</taxon>
        <taxon>Viridiplantae</taxon>
        <taxon>Streptophyta</taxon>
        <taxon>Embryophyta</taxon>
        <taxon>Tracheophyta</taxon>
        <taxon>Spermatophyta</taxon>
        <taxon>Magnoliopsida</taxon>
        <taxon>Ranunculales</taxon>
        <taxon>Menispermaceae</taxon>
        <taxon>Menispermoideae</taxon>
        <taxon>Cissampelideae</taxon>
        <taxon>Stephania</taxon>
    </lineage>
</organism>
<gene>
    <name evidence="7" type="ORF">Scep_006851</name>
</gene>
<dbReference type="Proteomes" id="UP001419268">
    <property type="component" value="Unassembled WGS sequence"/>
</dbReference>
<evidence type="ECO:0000256" key="3">
    <source>
        <dbReference type="ARBA" id="ARBA00022827"/>
    </source>
</evidence>
<dbReference type="Pfam" id="PF00743">
    <property type="entry name" value="FMO-like"/>
    <property type="match status" value="2"/>
</dbReference>
<dbReference type="PANTHER" id="PTHR23023">
    <property type="entry name" value="DIMETHYLANILINE MONOOXYGENASE"/>
    <property type="match status" value="1"/>
</dbReference>
<dbReference type="InterPro" id="IPR020946">
    <property type="entry name" value="Flavin_mOase-like"/>
</dbReference>
<accession>A0AAP0KAC4</accession>
<name>A0AAP0KAC4_9MAGN</name>
<dbReference type="GO" id="GO:0050660">
    <property type="term" value="F:flavin adenine dinucleotide binding"/>
    <property type="evidence" value="ECO:0007669"/>
    <property type="project" value="InterPro"/>
</dbReference>
<keyword evidence="4" id="KW-0521">NADP</keyword>
<evidence type="ECO:0000313" key="8">
    <source>
        <dbReference type="Proteomes" id="UP001419268"/>
    </source>
</evidence>
<evidence type="ECO:0000256" key="2">
    <source>
        <dbReference type="ARBA" id="ARBA00022630"/>
    </source>
</evidence>
<dbReference type="Gene3D" id="3.50.50.60">
    <property type="entry name" value="FAD/NAD(P)-binding domain"/>
    <property type="match status" value="1"/>
</dbReference>
<dbReference type="InterPro" id="IPR000960">
    <property type="entry name" value="Flavin_mOase"/>
</dbReference>
<keyword evidence="3 6" id="KW-0274">FAD</keyword>
<keyword evidence="2 6" id="KW-0285">Flavoprotein</keyword>
<comment type="cofactor">
    <cofactor evidence="6">
        <name>FAD</name>
        <dbReference type="ChEBI" id="CHEBI:57692"/>
    </cofactor>
</comment>
<dbReference type="PRINTS" id="PR00370">
    <property type="entry name" value="FMOXYGENASE"/>
</dbReference>
<comment type="caution">
    <text evidence="7">The sequence shown here is derived from an EMBL/GenBank/DDBJ whole genome shotgun (WGS) entry which is preliminary data.</text>
</comment>
<evidence type="ECO:0000256" key="5">
    <source>
        <dbReference type="ARBA" id="ARBA00023002"/>
    </source>
</evidence>
<dbReference type="AlphaFoldDB" id="A0AAP0KAC4"/>
<evidence type="ECO:0000256" key="1">
    <source>
        <dbReference type="ARBA" id="ARBA00009183"/>
    </source>
</evidence>
<dbReference type="GO" id="GO:0004499">
    <property type="term" value="F:N,N-dimethylaniline monooxygenase activity"/>
    <property type="evidence" value="ECO:0007669"/>
    <property type="project" value="InterPro"/>
</dbReference>
<protein>
    <recommendedName>
        <fullName evidence="6">Flavin-containing monooxygenase</fullName>
        <ecNumber evidence="6">1.-.-.-</ecNumber>
    </recommendedName>
</protein>
<evidence type="ECO:0000313" key="7">
    <source>
        <dbReference type="EMBL" id="KAK9148094.1"/>
    </source>
</evidence>
<reference evidence="7 8" key="1">
    <citation type="submission" date="2024-01" db="EMBL/GenBank/DDBJ databases">
        <title>Genome assemblies of Stephania.</title>
        <authorList>
            <person name="Yang L."/>
        </authorList>
    </citation>
    <scope>NUCLEOTIDE SEQUENCE [LARGE SCALE GENOMIC DNA]</scope>
    <source>
        <strain evidence="7">JXDWG</strain>
        <tissue evidence="7">Leaf</tissue>
    </source>
</reference>
<dbReference type="EMBL" id="JBBNAG010000003">
    <property type="protein sequence ID" value="KAK9148094.1"/>
    <property type="molecule type" value="Genomic_DNA"/>
</dbReference>
<keyword evidence="8" id="KW-1185">Reference proteome</keyword>